<dbReference type="PANTHER" id="PTHR44943:SF8">
    <property type="entry name" value="TPR REPEAT-CONTAINING PROTEIN MJ0263"/>
    <property type="match status" value="1"/>
</dbReference>
<proteinExistence type="predicted"/>
<dbReference type="Gene3D" id="1.25.40.10">
    <property type="entry name" value="Tetratricopeptide repeat domain"/>
    <property type="match status" value="2"/>
</dbReference>
<dbReference type="STRING" id="1499966.U14_05098"/>
<dbReference type="Proteomes" id="UP000030700">
    <property type="component" value="Unassembled WGS sequence"/>
</dbReference>
<dbReference type="SMART" id="SM00028">
    <property type="entry name" value="TPR"/>
    <property type="match status" value="3"/>
</dbReference>
<dbReference type="HOGENOM" id="CLU_680880_0_0_0"/>
<dbReference type="EMBL" id="DF820460">
    <property type="protein sequence ID" value="GAK53824.1"/>
    <property type="molecule type" value="Genomic_DNA"/>
</dbReference>
<accession>A0A081BQZ3</accession>
<feature type="repeat" description="TPR" evidence="3">
    <location>
        <begin position="314"/>
        <end position="347"/>
    </location>
</feature>
<evidence type="ECO:0000313" key="5">
    <source>
        <dbReference type="Proteomes" id="UP000030700"/>
    </source>
</evidence>
<evidence type="ECO:0000313" key="4">
    <source>
        <dbReference type="EMBL" id="GAK53824.1"/>
    </source>
</evidence>
<dbReference type="InterPro" id="IPR019734">
    <property type="entry name" value="TPR_rpt"/>
</dbReference>
<keyword evidence="5" id="KW-1185">Reference proteome</keyword>
<evidence type="ECO:0000256" key="3">
    <source>
        <dbReference type="PROSITE-ProRule" id="PRU00339"/>
    </source>
</evidence>
<dbReference type="Pfam" id="PF13432">
    <property type="entry name" value="TPR_16"/>
    <property type="match status" value="2"/>
</dbReference>
<name>A0A081BQZ3_9BACT</name>
<evidence type="ECO:0008006" key="6">
    <source>
        <dbReference type="Google" id="ProtNLM"/>
    </source>
</evidence>
<dbReference type="PANTHER" id="PTHR44943">
    <property type="entry name" value="CELLULOSE SYNTHASE OPERON PROTEIN C"/>
    <property type="match status" value="1"/>
</dbReference>
<keyword evidence="1" id="KW-0677">Repeat</keyword>
<keyword evidence="2 3" id="KW-0802">TPR repeat</keyword>
<dbReference type="InterPro" id="IPR011990">
    <property type="entry name" value="TPR-like_helical_dom_sf"/>
</dbReference>
<dbReference type="SUPFAM" id="SSF48452">
    <property type="entry name" value="TPR-like"/>
    <property type="match status" value="2"/>
</dbReference>
<reference evidence="4" key="1">
    <citation type="journal article" date="2015" name="PeerJ">
        <title>First genomic representation of candidate bacterial phylum KSB3 points to enhanced environmental sensing as a trigger of wastewater bulking.</title>
        <authorList>
            <person name="Sekiguchi Y."/>
            <person name="Ohashi A."/>
            <person name="Parks D.H."/>
            <person name="Yamauchi T."/>
            <person name="Tyson G.W."/>
            <person name="Hugenholtz P."/>
        </authorList>
    </citation>
    <scope>NUCLEOTIDE SEQUENCE [LARGE SCALE GENOMIC DNA]</scope>
</reference>
<dbReference type="AlphaFoldDB" id="A0A081BQZ3"/>
<sequence>MKRATILTIASRNICARMGICLCLSLIVLLIEEAVTGVCFVTVAVPTTDAERIQYAITHGLEALYQGNFEQAITTFSSQIQEYPDDPKAYFFLAVTYRWLNRIDPSNETYQKQFEESMATSIQNCQKILKKAPKDPDATLYLAASYGYRAEYFNFSKFDWGKAYDNGVKMRDYLDKSAKMPNMSIDAQLGFALYNYYAYLYRDKIGKWRFLLSLPKGDREKGIAMLEELREHGEYSRVEAWYFLIEIYKEENRSKDQAMALNKELHEKFPKNPYFHTLLAGTYHKFQDWENSRKVAQEIIANANSPYYTEYLVFQAKYLLGESAYFLGKYQDALLLFDEIIARQPEQPSYLIPWSHLRRGAIYNLTGEKEKAKAELQLVLDMKDVHHVHDFAEALLKSQQKTSK</sequence>
<organism evidence="4">
    <name type="scientific">Candidatus Moduliflexus flocculans</name>
    <dbReference type="NCBI Taxonomy" id="1499966"/>
    <lineage>
        <taxon>Bacteria</taxon>
        <taxon>Candidatus Moduliflexota</taxon>
        <taxon>Candidatus Moduliflexia</taxon>
        <taxon>Candidatus Moduliflexales</taxon>
        <taxon>Candidatus Moduliflexaceae</taxon>
    </lineage>
</organism>
<dbReference type="InterPro" id="IPR051685">
    <property type="entry name" value="Ycf3/AcsC/BcsC/TPR_MFPF"/>
</dbReference>
<protein>
    <recommendedName>
        <fullName evidence="6">Tetratricopeptide repeat protein</fullName>
    </recommendedName>
</protein>
<evidence type="ECO:0000256" key="1">
    <source>
        <dbReference type="ARBA" id="ARBA00022737"/>
    </source>
</evidence>
<evidence type="ECO:0000256" key="2">
    <source>
        <dbReference type="ARBA" id="ARBA00022803"/>
    </source>
</evidence>
<dbReference type="PROSITE" id="PS50005">
    <property type="entry name" value="TPR"/>
    <property type="match status" value="1"/>
</dbReference>
<gene>
    <name evidence="4" type="ORF">U14_05098</name>
</gene>